<evidence type="ECO:0000313" key="3">
    <source>
        <dbReference type="Proteomes" id="UP001222325"/>
    </source>
</evidence>
<feature type="region of interest" description="Disordered" evidence="1">
    <location>
        <begin position="91"/>
        <end position="139"/>
    </location>
</feature>
<sequence>MRPSSSSLASALTPTASSVVRPNVAPETALAVKGPSRHPSVPGSQPVPMALESTIVVASESLPVASSSKLKRKKKKKEDISKFIQADLMNLEHREQKTRTAPKLVEAAPANKQTTQSAGPSSVPPASSESAPANTRQPSAHEVICVSAVTPSKSMAIEERSLELDSSSITIEYVPHTSCPDIVMEQSDDNAIPEPHPPDHSAGSLINTSAPTAAGPSQIDAEIAQSVSQNAASAEASVSVAAPETLSPSMDDEVNRVLRVLSGPLPSAISIPDNIADSAMTDVTIATPIMNVDEAMPPIFHQDTTTSVPASNQGDPARPMEEATSPIAIEEIVNTSETLQSGPQDETEGSSEQVTLDSPAAFQAIIQTMLNNVNKLITSSANTPMPLTDETVTPTLDGARSPRLETQGSLAVHQNPELHPKNGLDILEGEHDLVGIVGTGKTGIGAATVIARQLGLKSGTISIEFALNQKQADSITAWNNRAKHSGDIDKSLCITLLCFSAADIRGRLESSTSKDLAVILPELKCSWPTTGGLSMNALWNNTRIDLPMAPPFSLPLNGMVDVSPFLVLGKNYLRIAQTRDMSKHWFILCAHHPTHSQLNTVARRRHKEREWTGWLEEISRPLQLPFKIPIEV</sequence>
<feature type="compositionally biased region" description="Low complexity" evidence="1">
    <location>
        <begin position="1"/>
        <end position="18"/>
    </location>
</feature>
<feature type="compositionally biased region" description="Low complexity" evidence="1">
    <location>
        <begin position="117"/>
        <end position="133"/>
    </location>
</feature>
<keyword evidence="3" id="KW-1185">Reference proteome</keyword>
<proteinExistence type="predicted"/>
<reference evidence="2" key="1">
    <citation type="submission" date="2023-03" db="EMBL/GenBank/DDBJ databases">
        <title>Massive genome expansion in bonnet fungi (Mycena s.s.) driven by repeated elements and novel gene families across ecological guilds.</title>
        <authorList>
            <consortium name="Lawrence Berkeley National Laboratory"/>
            <person name="Harder C.B."/>
            <person name="Miyauchi S."/>
            <person name="Viragh M."/>
            <person name="Kuo A."/>
            <person name="Thoen E."/>
            <person name="Andreopoulos B."/>
            <person name="Lu D."/>
            <person name="Skrede I."/>
            <person name="Drula E."/>
            <person name="Henrissat B."/>
            <person name="Morin E."/>
            <person name="Kohler A."/>
            <person name="Barry K."/>
            <person name="LaButti K."/>
            <person name="Morin E."/>
            <person name="Salamov A."/>
            <person name="Lipzen A."/>
            <person name="Mereny Z."/>
            <person name="Hegedus B."/>
            <person name="Baldrian P."/>
            <person name="Stursova M."/>
            <person name="Weitz H."/>
            <person name="Taylor A."/>
            <person name="Grigoriev I.V."/>
            <person name="Nagy L.G."/>
            <person name="Martin F."/>
            <person name="Kauserud H."/>
        </authorList>
    </citation>
    <scope>NUCLEOTIDE SEQUENCE</scope>
    <source>
        <strain evidence="2">CBHHK173m</strain>
    </source>
</reference>
<feature type="region of interest" description="Disordered" evidence="1">
    <location>
        <begin position="1"/>
        <end position="23"/>
    </location>
</feature>
<dbReference type="AlphaFoldDB" id="A0AAD6U482"/>
<comment type="caution">
    <text evidence="2">The sequence shown here is derived from an EMBL/GenBank/DDBJ whole genome shotgun (WGS) entry which is preliminary data.</text>
</comment>
<name>A0AAD6U482_9AGAR</name>
<feature type="region of interest" description="Disordered" evidence="1">
    <location>
        <begin position="188"/>
        <end position="217"/>
    </location>
</feature>
<gene>
    <name evidence="2" type="ORF">B0H15DRAFT_251068</name>
</gene>
<protein>
    <submittedName>
        <fullName evidence="2">Uncharacterized protein</fullName>
    </submittedName>
</protein>
<evidence type="ECO:0000313" key="2">
    <source>
        <dbReference type="EMBL" id="KAJ7090189.1"/>
    </source>
</evidence>
<organism evidence="2 3">
    <name type="scientific">Mycena belliarum</name>
    <dbReference type="NCBI Taxonomy" id="1033014"/>
    <lineage>
        <taxon>Eukaryota</taxon>
        <taxon>Fungi</taxon>
        <taxon>Dikarya</taxon>
        <taxon>Basidiomycota</taxon>
        <taxon>Agaricomycotina</taxon>
        <taxon>Agaricomycetes</taxon>
        <taxon>Agaricomycetidae</taxon>
        <taxon>Agaricales</taxon>
        <taxon>Marasmiineae</taxon>
        <taxon>Mycenaceae</taxon>
        <taxon>Mycena</taxon>
    </lineage>
</organism>
<evidence type="ECO:0000256" key="1">
    <source>
        <dbReference type="SAM" id="MobiDB-lite"/>
    </source>
</evidence>
<dbReference type="EMBL" id="JARJCN010000022">
    <property type="protein sequence ID" value="KAJ7090189.1"/>
    <property type="molecule type" value="Genomic_DNA"/>
</dbReference>
<dbReference type="Proteomes" id="UP001222325">
    <property type="component" value="Unassembled WGS sequence"/>
</dbReference>
<accession>A0AAD6U482</accession>